<feature type="domain" description="Baseplate protein J-like barrel" evidence="2">
    <location>
        <begin position="117"/>
        <end position="191"/>
    </location>
</feature>
<dbReference type="PANTHER" id="PTHR37829">
    <property type="entry name" value="PHAGE-LIKE ELEMENT PBSX PROTEIN XKDT"/>
    <property type="match status" value="1"/>
</dbReference>
<keyword evidence="4" id="KW-1185">Reference proteome</keyword>
<dbReference type="InterPro" id="IPR052399">
    <property type="entry name" value="Phage_Baseplate_Assmbl_Protein"/>
</dbReference>
<comment type="caution">
    <text evidence="3">The sequence shown here is derived from an EMBL/GenBank/DDBJ whole genome shotgun (WGS) entry which is preliminary data.</text>
</comment>
<evidence type="ECO:0000259" key="2">
    <source>
        <dbReference type="Pfam" id="PF04865"/>
    </source>
</evidence>
<gene>
    <name evidence="3" type="ORF">MO867_18875</name>
</gene>
<proteinExistence type="predicted"/>
<evidence type="ECO:0000313" key="4">
    <source>
        <dbReference type="Proteomes" id="UP001139028"/>
    </source>
</evidence>
<dbReference type="Proteomes" id="UP001139028">
    <property type="component" value="Unassembled WGS sequence"/>
</dbReference>
<feature type="transmembrane region" description="Helical" evidence="1">
    <location>
        <begin position="47"/>
        <end position="67"/>
    </location>
</feature>
<dbReference type="Pfam" id="PF04865">
    <property type="entry name" value="Baseplate_J"/>
    <property type="match status" value="1"/>
</dbReference>
<evidence type="ECO:0000313" key="3">
    <source>
        <dbReference type="EMBL" id="MCO1336401.1"/>
    </source>
</evidence>
<evidence type="ECO:0000256" key="1">
    <source>
        <dbReference type="SAM" id="Phobius"/>
    </source>
</evidence>
<keyword evidence="1" id="KW-0812">Transmembrane</keyword>
<reference evidence="3" key="1">
    <citation type="journal article" date="2022" name="Arch. Microbiol.">
        <title>Microbulbifer okhotskensis sp. nov., isolated from a deep bottom sediment of the Okhotsk Sea.</title>
        <authorList>
            <person name="Romanenko L."/>
            <person name="Kurilenko V."/>
            <person name="Otstavnykh N."/>
            <person name="Velansky P."/>
            <person name="Isaeva M."/>
            <person name="Mikhailov V."/>
        </authorList>
    </citation>
    <scope>NUCLEOTIDE SEQUENCE</scope>
    <source>
        <strain evidence="3">OS29</strain>
    </source>
</reference>
<organism evidence="3 4">
    <name type="scientific">Microbulbifer okhotskensis</name>
    <dbReference type="NCBI Taxonomy" id="2926617"/>
    <lineage>
        <taxon>Bacteria</taxon>
        <taxon>Pseudomonadati</taxon>
        <taxon>Pseudomonadota</taxon>
        <taxon>Gammaproteobacteria</taxon>
        <taxon>Cellvibrionales</taxon>
        <taxon>Microbulbiferaceae</taxon>
        <taxon>Microbulbifer</taxon>
    </lineage>
</organism>
<sequence length="389" mass="43155">MSEQELFTNLLKDGGIPTTEEEVRAEFEKEVEAEGVAFTNNRDISPWWRMVTVLITTPIVWLIQALIKLVMPQMYVKTASGEFLALHADGVNLEPKTKSKAQGFVQFLRADSSGSLDVPINTAIQSANINGRVYTLRTTATVTFSDGLDTVLAPVEAEEAGSAYNLAAGYYSVLPVLLPGIVAVANLEDWLTHPGTDDEDPEELRKRIRTQYMAVNQWHTDAVYRSLIASFDGVNDENVFFDSDAPRGPGTADAYVMFETGQPDDSFIQTIQQKITDEGNHGHGDDLKINAMPETFHDITVTVYTIDGLSGGTKDEIKKSVEDFIWAAFRGNLDYQPTLVKPWSRFSFSLLGGELHRQFDLLRGVDFSLDYIVSQMDLPRINSLSVTVA</sequence>
<name>A0A9X2ERB3_9GAMM</name>
<dbReference type="AlphaFoldDB" id="A0A9X2ERB3"/>
<accession>A0A9X2ERB3</accession>
<dbReference type="EMBL" id="JALBWM010000131">
    <property type="protein sequence ID" value="MCO1336401.1"/>
    <property type="molecule type" value="Genomic_DNA"/>
</dbReference>
<protein>
    <submittedName>
        <fullName evidence="3">Baseplate J/gp47 family protein</fullName>
    </submittedName>
</protein>
<dbReference type="InterPro" id="IPR006949">
    <property type="entry name" value="Barrel_Baseplate_J-like"/>
</dbReference>
<dbReference type="PANTHER" id="PTHR37829:SF3">
    <property type="entry name" value="PROTEIN JAYE-RELATED"/>
    <property type="match status" value="1"/>
</dbReference>
<keyword evidence="1" id="KW-1133">Transmembrane helix</keyword>
<keyword evidence="1" id="KW-0472">Membrane</keyword>
<dbReference type="RefSeq" id="WP_252472034.1">
    <property type="nucleotide sequence ID" value="NZ_JALBWM010000131.1"/>
</dbReference>